<sequence length="154" mass="17176">MTPFQTFYLLLSLAVFAFAWMRGGHTERTGVALFILAFIFSFAVQPITLNHFRLGEAFVDGAFFLALVWLALRRDRWWTLACAAFGALTLMAHAVIFLTPDLTPMHIRVDVAARWGIGVLMILCLAAGVLERWMAGEAPATESARWGRTMRPAS</sequence>
<accession>A0A7W6NMV0</accession>
<organism evidence="2 3">
    <name type="scientific">Brevundimonas lenta</name>
    <dbReference type="NCBI Taxonomy" id="424796"/>
    <lineage>
        <taxon>Bacteria</taxon>
        <taxon>Pseudomonadati</taxon>
        <taxon>Pseudomonadota</taxon>
        <taxon>Alphaproteobacteria</taxon>
        <taxon>Caulobacterales</taxon>
        <taxon>Caulobacteraceae</taxon>
        <taxon>Brevundimonas</taxon>
    </lineage>
</organism>
<feature type="transmembrane region" description="Helical" evidence="1">
    <location>
        <begin position="111"/>
        <end position="130"/>
    </location>
</feature>
<evidence type="ECO:0000313" key="2">
    <source>
        <dbReference type="EMBL" id="MBB4081735.1"/>
    </source>
</evidence>
<proteinExistence type="predicted"/>
<keyword evidence="1" id="KW-0812">Transmembrane</keyword>
<feature type="transmembrane region" description="Helical" evidence="1">
    <location>
        <begin position="6"/>
        <end position="23"/>
    </location>
</feature>
<keyword evidence="3" id="KW-1185">Reference proteome</keyword>
<protein>
    <submittedName>
        <fullName evidence="2">Peptidoglycan/LPS O-acetylase OafA/YrhL</fullName>
    </submittedName>
</protein>
<dbReference type="Proteomes" id="UP000529946">
    <property type="component" value="Unassembled WGS sequence"/>
</dbReference>
<keyword evidence="1" id="KW-1133">Transmembrane helix</keyword>
<dbReference type="AlphaFoldDB" id="A0A7W6NMV0"/>
<name>A0A7W6NMV0_9CAUL</name>
<gene>
    <name evidence="2" type="ORF">GGR12_000574</name>
</gene>
<evidence type="ECO:0000256" key="1">
    <source>
        <dbReference type="SAM" id="Phobius"/>
    </source>
</evidence>
<comment type="caution">
    <text evidence="2">The sequence shown here is derived from an EMBL/GenBank/DDBJ whole genome shotgun (WGS) entry which is preliminary data.</text>
</comment>
<dbReference type="RefSeq" id="WP_183202727.1">
    <property type="nucleotide sequence ID" value="NZ_BAAAER010000010.1"/>
</dbReference>
<feature type="transmembrane region" description="Helical" evidence="1">
    <location>
        <begin position="54"/>
        <end position="72"/>
    </location>
</feature>
<feature type="transmembrane region" description="Helical" evidence="1">
    <location>
        <begin position="30"/>
        <end position="48"/>
    </location>
</feature>
<evidence type="ECO:0000313" key="3">
    <source>
        <dbReference type="Proteomes" id="UP000529946"/>
    </source>
</evidence>
<keyword evidence="1" id="KW-0472">Membrane</keyword>
<feature type="transmembrane region" description="Helical" evidence="1">
    <location>
        <begin position="77"/>
        <end position="99"/>
    </location>
</feature>
<dbReference type="EMBL" id="JACIDM010000001">
    <property type="protein sequence ID" value="MBB4081735.1"/>
    <property type="molecule type" value="Genomic_DNA"/>
</dbReference>
<reference evidence="2 3" key="1">
    <citation type="submission" date="2020-08" db="EMBL/GenBank/DDBJ databases">
        <title>Genomic Encyclopedia of Type Strains, Phase IV (KMG-IV): sequencing the most valuable type-strain genomes for metagenomic binning, comparative biology and taxonomic classification.</title>
        <authorList>
            <person name="Goeker M."/>
        </authorList>
    </citation>
    <scope>NUCLEOTIDE SEQUENCE [LARGE SCALE GENOMIC DNA]</scope>
    <source>
        <strain evidence="2 3">DSM 23960</strain>
    </source>
</reference>